<dbReference type="GeneID" id="90772919"/>
<evidence type="ECO:0000259" key="2">
    <source>
        <dbReference type="Pfam" id="PF02510"/>
    </source>
</evidence>
<feature type="compositionally biased region" description="Basic and acidic residues" evidence="1">
    <location>
        <begin position="293"/>
        <end position="309"/>
    </location>
</feature>
<proteinExistence type="predicted"/>
<evidence type="ECO:0000256" key="1">
    <source>
        <dbReference type="SAM" id="MobiDB-lite"/>
    </source>
</evidence>
<reference evidence="4" key="2">
    <citation type="journal article" date="2022" name="Plant Pathol J">
        <title>Comparative Genomic Analysis of Pathogenic Factors of Pectobacterium Species Isolated in South Korea Using Whole-Genome Sequencing.</title>
        <authorList>
            <person name="Jee S."/>
            <person name="Kang I.J."/>
            <person name="Bak G."/>
            <person name="Kang S."/>
            <person name="Lee J."/>
            <person name="Heu S."/>
            <person name="Hwang I."/>
        </authorList>
    </citation>
    <scope>NUCLEOTIDE SEQUENCE</scope>
    <source>
        <strain evidence="4">PZ1</strain>
    </source>
</reference>
<feature type="region of interest" description="Disordered" evidence="1">
    <location>
        <begin position="284"/>
        <end position="319"/>
    </location>
</feature>
<dbReference type="InterPro" id="IPR056746">
    <property type="entry name" value="SPAN_dom"/>
</dbReference>
<reference evidence="3 6" key="3">
    <citation type="submission" date="2024-10" db="EMBL/GenBank/DDBJ databases">
        <authorList>
            <person name="Lu C.-H."/>
        </authorList>
    </citation>
    <scope>NUCLEOTIDE SEQUENCE [LARGE SCALE GENOMIC DNA]</scope>
    <source>
        <strain evidence="3 6">22QBSP01-2</strain>
    </source>
</reference>
<evidence type="ECO:0000313" key="3">
    <source>
        <dbReference type="EMBL" id="MFJ5321788.1"/>
    </source>
</evidence>
<dbReference type="Proteomes" id="UP000464054">
    <property type="component" value="Chromosome"/>
</dbReference>
<reference evidence="5" key="1">
    <citation type="submission" date="2019-11" db="EMBL/GenBank/DDBJ databases">
        <authorList>
            <person name="Jee S."/>
        </authorList>
    </citation>
    <scope>NUCLEOTIDE SEQUENCE [LARGE SCALE GENOMIC DNA]</scope>
    <source>
        <strain evidence="5">PZ1</strain>
    </source>
</reference>
<accession>A0AAP9IFE3</accession>
<evidence type="ECO:0000313" key="4">
    <source>
        <dbReference type="EMBL" id="QHQ23268.1"/>
    </source>
</evidence>
<dbReference type="Proteomes" id="UP001617714">
    <property type="component" value="Unassembled WGS sequence"/>
</dbReference>
<organism evidence="4 5">
    <name type="scientific">Pectobacterium parvum</name>
    <dbReference type="NCBI Taxonomy" id="2778550"/>
    <lineage>
        <taxon>Bacteria</taxon>
        <taxon>Pseudomonadati</taxon>
        <taxon>Pseudomonadota</taxon>
        <taxon>Gammaproteobacteria</taxon>
        <taxon>Enterobacterales</taxon>
        <taxon>Pectobacteriaceae</taxon>
        <taxon>Pectobacterium</taxon>
    </lineage>
</organism>
<sequence>MVDRLFETPIVKCESDIYTDMPLDKDAFVEQVYKKKRGRKDEILAVSAGVARHIQLPDSKSQVHGGGYSSIEDNVRKRPHAAKNLPGATEWLATNSSGEHLRRMFILAAVKANGSALAGALSSGQNSDKLNTDNSSIGISKNNTSHSYVSLMQSVSPAPQVLNGKSAMEQKKSVPDTTAANAAITNAHLSFAELQTLTQSTEIAKGRENQSASMHNMLQKTVQNSTTASKHDAAGRSFDISYPFQRWAGDHSVKVSIPTEARRDANITLLPSDTRAADVLSRQMVHLSGHAPELLKPEQDNEERERHQQQQDTQDEEQE</sequence>
<dbReference type="RefSeq" id="WP_052012025.1">
    <property type="nucleotide sequence ID" value="NZ_CP046377.1"/>
</dbReference>
<evidence type="ECO:0000313" key="5">
    <source>
        <dbReference type="Proteomes" id="UP000464054"/>
    </source>
</evidence>
<keyword evidence="6" id="KW-1185">Reference proteome</keyword>
<name>A0AAP9IFE3_9GAMM</name>
<gene>
    <name evidence="3" type="ORF">ACIPSN_10540</name>
    <name evidence="4" type="ORF">GMX10_03610</name>
</gene>
<dbReference type="EMBL" id="CP046377">
    <property type="protein sequence ID" value="QHQ23268.1"/>
    <property type="molecule type" value="Genomic_DNA"/>
</dbReference>
<evidence type="ECO:0000313" key="6">
    <source>
        <dbReference type="Proteomes" id="UP001617714"/>
    </source>
</evidence>
<dbReference type="AlphaFoldDB" id="A0AAP9IFE3"/>
<dbReference type="EMBL" id="JBIXKD010000009">
    <property type="protein sequence ID" value="MFJ5321788.1"/>
    <property type="molecule type" value="Genomic_DNA"/>
</dbReference>
<feature type="domain" description="Surface presentation of antigen" evidence="2">
    <location>
        <begin position="238"/>
        <end position="318"/>
    </location>
</feature>
<protein>
    <submittedName>
        <fullName evidence="3">Type III secretion system needle length determinant, SpaN/EivJ family</fullName>
    </submittedName>
</protein>
<dbReference type="Pfam" id="PF02510">
    <property type="entry name" value="SPAN"/>
    <property type="match status" value="1"/>
</dbReference>